<dbReference type="InterPro" id="IPR006119">
    <property type="entry name" value="Resolv_N"/>
</dbReference>
<dbReference type="GO" id="GO:0000150">
    <property type="term" value="F:DNA strand exchange activity"/>
    <property type="evidence" value="ECO:0007669"/>
    <property type="project" value="InterPro"/>
</dbReference>
<gene>
    <name evidence="4" type="ORF">AW736_01555</name>
</gene>
<sequence>MHPEKSPKAYSYLRFSTPEQRLGVSMRRQITAADDYARDVLKLPIHQRFNDLGISGRKLRNVSHGALGAFLTQIRSGAISPGSVLIVESLNRLTRSEPLDAFDLLREIIRAGIEVVTLHDQKRYNTASMREIASLIQALVLMCNSWQESENKSFWCADAWARKREVAAKLRRPITRAIPTWLSVTGVKQQAGKLDWSDAKFTVIKERAALIRDIFKKRVQGCGLQSIATWINNQDIPPWGSNRRKTHGGWNHVYISNILHSRAVLGEFQPYKLSEGRYSAPIAARGPIPNYFPRIVPDDLWLAAQYFNGKPRQHPGRPSLALSAGLAIDPDGAPMHLTHHSQMPAYLSTSFAFRHNNKTTWHWRLMHLEQCLPLIIQKINWQKVLSNPDDEPRLLELRGQLGEIAQQEQTIKARLQHAAKILLTDLGALNDEIKAQAAALTSQQALLSERHRETIHKINQLETLTKVPLEITKFNLEDFPKNNLTPEAREQFRRQLRNLLKKIILYPDGNIPGFPTNAIRTEAESHFSGVSRRRPKPGERMFGAIRLLTVSNQDLIFWVTHPAIITKNRPPIILATHGSDIFFKK</sequence>
<dbReference type="AlphaFoldDB" id="A0A178IPF4"/>
<dbReference type="InterPro" id="IPR036162">
    <property type="entry name" value="Resolvase-like_N_sf"/>
</dbReference>
<protein>
    <recommendedName>
        <fullName evidence="3">Resolvase/invertase-type recombinase catalytic domain-containing protein</fullName>
    </recommendedName>
</protein>
<feature type="domain" description="Resolvase/invertase-type recombinase catalytic" evidence="3">
    <location>
        <begin position="9"/>
        <end position="169"/>
    </location>
</feature>
<evidence type="ECO:0000256" key="2">
    <source>
        <dbReference type="ARBA" id="ARBA00023172"/>
    </source>
</evidence>
<comment type="caution">
    <text evidence="4">The sequence shown here is derived from an EMBL/GenBank/DDBJ whole genome shotgun (WGS) entry which is preliminary data.</text>
</comment>
<name>A0A178IPF4_9BACT</name>
<dbReference type="InterPro" id="IPR050639">
    <property type="entry name" value="SSR_resolvase"/>
</dbReference>
<dbReference type="Pfam" id="PF00239">
    <property type="entry name" value="Resolvase"/>
    <property type="match status" value="1"/>
</dbReference>
<organism evidence="4 5">
    <name type="scientific">Termitidicoccus mucosus</name>
    <dbReference type="NCBI Taxonomy" id="1184151"/>
    <lineage>
        <taxon>Bacteria</taxon>
        <taxon>Pseudomonadati</taxon>
        <taxon>Verrucomicrobiota</taxon>
        <taxon>Opitutia</taxon>
        <taxon>Opitutales</taxon>
        <taxon>Opitutaceae</taxon>
        <taxon>Termitidicoccus</taxon>
    </lineage>
</organism>
<dbReference type="PANTHER" id="PTHR30461:SF2">
    <property type="entry name" value="SERINE RECOMBINASE PINE-RELATED"/>
    <property type="match status" value="1"/>
</dbReference>
<proteinExistence type="predicted"/>
<dbReference type="Pfam" id="PF07508">
    <property type="entry name" value="Recombinase"/>
    <property type="match status" value="1"/>
</dbReference>
<dbReference type="SMART" id="SM00857">
    <property type="entry name" value="Resolvase"/>
    <property type="match status" value="1"/>
</dbReference>
<evidence type="ECO:0000256" key="1">
    <source>
        <dbReference type="ARBA" id="ARBA00023125"/>
    </source>
</evidence>
<dbReference type="CDD" id="cd00338">
    <property type="entry name" value="Ser_Recombinase"/>
    <property type="match status" value="1"/>
</dbReference>
<dbReference type="Proteomes" id="UP000078486">
    <property type="component" value="Unassembled WGS sequence"/>
</dbReference>
<keyword evidence="2" id="KW-0233">DNA recombination</keyword>
<evidence type="ECO:0000259" key="3">
    <source>
        <dbReference type="SMART" id="SM00857"/>
    </source>
</evidence>
<dbReference type="SUPFAM" id="SSF53041">
    <property type="entry name" value="Resolvase-like"/>
    <property type="match status" value="1"/>
</dbReference>
<dbReference type="OrthoDB" id="9791494at2"/>
<accession>A0A178IPF4</accession>
<keyword evidence="1" id="KW-0238">DNA-binding</keyword>
<dbReference type="GO" id="GO:0003677">
    <property type="term" value="F:DNA binding"/>
    <property type="evidence" value="ECO:0007669"/>
    <property type="project" value="UniProtKB-KW"/>
</dbReference>
<dbReference type="Gene3D" id="3.40.50.1390">
    <property type="entry name" value="Resolvase, N-terminal catalytic domain"/>
    <property type="match status" value="1"/>
</dbReference>
<dbReference type="Gene3D" id="3.90.1750.20">
    <property type="entry name" value="Putative Large Serine Recombinase, Chain B, Domain 2"/>
    <property type="match status" value="1"/>
</dbReference>
<dbReference type="InterPro" id="IPR011109">
    <property type="entry name" value="DNA_bind_recombinase_dom"/>
</dbReference>
<dbReference type="PANTHER" id="PTHR30461">
    <property type="entry name" value="DNA-INVERTASE FROM LAMBDOID PROPHAGE"/>
    <property type="match status" value="1"/>
</dbReference>
<dbReference type="STRING" id="1184151.AW736_01555"/>
<dbReference type="InterPro" id="IPR038109">
    <property type="entry name" value="DNA_bind_recomb_sf"/>
</dbReference>
<reference evidence="4 5" key="1">
    <citation type="submission" date="2016-01" db="EMBL/GenBank/DDBJ databases">
        <title>High potential of lignocellulose degradation of a new Verrucomicrobia species.</title>
        <authorList>
            <person name="Wang Y."/>
            <person name="Shi Y."/>
            <person name="Qiu Z."/>
            <person name="Liu S."/>
            <person name="Yang H."/>
        </authorList>
    </citation>
    <scope>NUCLEOTIDE SEQUENCE [LARGE SCALE GENOMIC DNA]</scope>
    <source>
        <strain evidence="4 5">TSB47</strain>
    </source>
</reference>
<keyword evidence="5" id="KW-1185">Reference proteome</keyword>
<evidence type="ECO:0000313" key="5">
    <source>
        <dbReference type="Proteomes" id="UP000078486"/>
    </source>
</evidence>
<dbReference type="EMBL" id="LRRQ01000015">
    <property type="protein sequence ID" value="OAM91753.1"/>
    <property type="molecule type" value="Genomic_DNA"/>
</dbReference>
<evidence type="ECO:0000313" key="4">
    <source>
        <dbReference type="EMBL" id="OAM91753.1"/>
    </source>
</evidence>